<feature type="domain" description="NET" evidence="3">
    <location>
        <begin position="157"/>
        <end position="235"/>
    </location>
</feature>
<dbReference type="PROSITE" id="PS51525">
    <property type="entry name" value="NET"/>
    <property type="match status" value="1"/>
</dbReference>
<protein>
    <recommendedName>
        <fullName evidence="3">NET domain-containing protein</fullName>
    </recommendedName>
</protein>
<dbReference type="Proteomes" id="UP000036987">
    <property type="component" value="Unassembled WGS sequence"/>
</dbReference>
<evidence type="ECO:0000313" key="5">
    <source>
        <dbReference type="Proteomes" id="UP000036987"/>
    </source>
</evidence>
<dbReference type="GO" id="GO:0003682">
    <property type="term" value="F:chromatin binding"/>
    <property type="evidence" value="ECO:0000318"/>
    <property type="project" value="GO_Central"/>
</dbReference>
<evidence type="ECO:0000313" key="4">
    <source>
        <dbReference type="EMBL" id="KMZ68777.1"/>
    </source>
</evidence>
<reference evidence="5" key="1">
    <citation type="journal article" date="2016" name="Nature">
        <title>The genome of the seagrass Zostera marina reveals angiosperm adaptation to the sea.</title>
        <authorList>
            <person name="Olsen J.L."/>
            <person name="Rouze P."/>
            <person name="Verhelst B."/>
            <person name="Lin Y.-C."/>
            <person name="Bayer T."/>
            <person name="Collen J."/>
            <person name="Dattolo E."/>
            <person name="De Paoli E."/>
            <person name="Dittami S."/>
            <person name="Maumus F."/>
            <person name="Michel G."/>
            <person name="Kersting A."/>
            <person name="Lauritano C."/>
            <person name="Lohaus R."/>
            <person name="Toepel M."/>
            <person name="Tonon T."/>
            <person name="Vanneste K."/>
            <person name="Amirebrahimi M."/>
            <person name="Brakel J."/>
            <person name="Bostroem C."/>
            <person name="Chovatia M."/>
            <person name="Grimwood J."/>
            <person name="Jenkins J.W."/>
            <person name="Jueterbock A."/>
            <person name="Mraz A."/>
            <person name="Stam W.T."/>
            <person name="Tice H."/>
            <person name="Bornberg-Bauer E."/>
            <person name="Green P.J."/>
            <person name="Pearson G.A."/>
            <person name="Procaccini G."/>
            <person name="Duarte C.M."/>
            <person name="Schmutz J."/>
            <person name="Reusch T.B.H."/>
            <person name="Van de Peer Y."/>
        </authorList>
    </citation>
    <scope>NUCLEOTIDE SEQUENCE [LARGE SCALE GENOMIC DNA]</scope>
    <source>
        <strain evidence="5">cv. Finnish</strain>
    </source>
</reference>
<evidence type="ECO:0000256" key="2">
    <source>
        <dbReference type="ARBA" id="ARBA00023163"/>
    </source>
</evidence>
<dbReference type="InterPro" id="IPR038336">
    <property type="entry name" value="NET_sf"/>
</dbReference>
<dbReference type="GO" id="GO:0006357">
    <property type="term" value="P:regulation of transcription by RNA polymerase II"/>
    <property type="evidence" value="ECO:0000318"/>
    <property type="project" value="GO_Central"/>
</dbReference>
<dbReference type="GO" id="GO:0004674">
    <property type="term" value="F:protein serine/threonine kinase activity"/>
    <property type="evidence" value="ECO:0000318"/>
    <property type="project" value="GO_Central"/>
</dbReference>
<accession>A0A0K9PKL7</accession>
<dbReference type="Pfam" id="PF17035">
    <property type="entry name" value="BET"/>
    <property type="match status" value="1"/>
</dbReference>
<dbReference type="GO" id="GO:0000785">
    <property type="term" value="C:chromatin"/>
    <property type="evidence" value="ECO:0000318"/>
    <property type="project" value="GO_Central"/>
</dbReference>
<sequence>MAPSNDSVPNYLGYYKEIASKILSKSNELLIPLKEKGNGDVGSSSLSSSSYTSVYTTLFRGGLVTGISDEERERLKFCIDQCIKSLEYETDKILNHIVEKMNQNDSDLECCCLIDRIPSSSSSLLFCPLHSSDALNSKIPLSFAQLEQTQKNLEEFLDIIMSKCRPMTCGEKQQLGQRIHSLPNKALERVVEIMQHRHHQLKPMDEFHINLDEEEDVTLWRLYTYVEKVRRASKS</sequence>
<evidence type="ECO:0000256" key="1">
    <source>
        <dbReference type="ARBA" id="ARBA00023015"/>
    </source>
</evidence>
<gene>
    <name evidence="4" type="ORF">ZOSMA_22G00670</name>
</gene>
<name>A0A0K9PKL7_ZOSMR</name>
<dbReference type="InterPro" id="IPR027353">
    <property type="entry name" value="NET_dom"/>
</dbReference>
<keyword evidence="1" id="KW-0805">Transcription regulation</keyword>
<keyword evidence="5" id="KW-1185">Reference proteome</keyword>
<dbReference type="GO" id="GO:0005634">
    <property type="term" value="C:nucleus"/>
    <property type="evidence" value="ECO:0000318"/>
    <property type="project" value="GO_Central"/>
</dbReference>
<evidence type="ECO:0000259" key="3">
    <source>
        <dbReference type="PROSITE" id="PS51525"/>
    </source>
</evidence>
<dbReference type="GO" id="GO:0006338">
    <property type="term" value="P:chromatin remodeling"/>
    <property type="evidence" value="ECO:0000318"/>
    <property type="project" value="GO_Central"/>
</dbReference>
<dbReference type="OrthoDB" id="21449at2759"/>
<organism evidence="4 5">
    <name type="scientific">Zostera marina</name>
    <name type="common">Eelgrass</name>
    <dbReference type="NCBI Taxonomy" id="29655"/>
    <lineage>
        <taxon>Eukaryota</taxon>
        <taxon>Viridiplantae</taxon>
        <taxon>Streptophyta</taxon>
        <taxon>Embryophyta</taxon>
        <taxon>Tracheophyta</taxon>
        <taxon>Spermatophyta</taxon>
        <taxon>Magnoliopsida</taxon>
        <taxon>Liliopsida</taxon>
        <taxon>Zosteraceae</taxon>
        <taxon>Zostera</taxon>
    </lineage>
</organism>
<dbReference type="AlphaFoldDB" id="A0A0K9PKL7"/>
<dbReference type="Gene3D" id="1.20.1270.220">
    <property type="match status" value="1"/>
</dbReference>
<dbReference type="EMBL" id="LFYR01000811">
    <property type="protein sequence ID" value="KMZ68777.1"/>
    <property type="molecule type" value="Genomic_DNA"/>
</dbReference>
<dbReference type="PANTHER" id="PTHR45926">
    <property type="entry name" value="OSJNBA0053K19.4 PROTEIN"/>
    <property type="match status" value="1"/>
</dbReference>
<proteinExistence type="predicted"/>
<dbReference type="GO" id="GO:0042393">
    <property type="term" value="F:histone binding"/>
    <property type="evidence" value="ECO:0000318"/>
    <property type="project" value="GO_Central"/>
</dbReference>
<keyword evidence="2" id="KW-0804">Transcription</keyword>
<dbReference type="OMA" id="RISHHDQ"/>
<comment type="caution">
    <text evidence="4">The sequence shown here is derived from an EMBL/GenBank/DDBJ whole genome shotgun (WGS) entry which is preliminary data.</text>
</comment>